<sequence length="61" mass="6798">MTVQTRVNETALHFASYDSQTKGETFMSSKSNRRRCNGGSIFGFLSIVLNIRGGYRGGYDN</sequence>
<keyword evidence="1" id="KW-0812">Transmembrane</keyword>
<keyword evidence="1" id="KW-0472">Membrane</keyword>
<name>A0ABN2GJP8_9ACTN</name>
<accession>A0ABN2GJP8</accession>
<comment type="caution">
    <text evidence="2">The sequence shown here is derived from an EMBL/GenBank/DDBJ whole genome shotgun (WGS) entry which is preliminary data.</text>
</comment>
<reference evidence="2 3" key="1">
    <citation type="journal article" date="2019" name="Int. J. Syst. Evol. Microbiol.">
        <title>The Global Catalogue of Microorganisms (GCM) 10K type strain sequencing project: providing services to taxonomists for standard genome sequencing and annotation.</title>
        <authorList>
            <consortium name="The Broad Institute Genomics Platform"/>
            <consortium name="The Broad Institute Genome Sequencing Center for Infectious Disease"/>
            <person name="Wu L."/>
            <person name="Ma J."/>
        </authorList>
    </citation>
    <scope>NUCLEOTIDE SEQUENCE [LARGE SCALE GENOMIC DNA]</scope>
    <source>
        <strain evidence="2 3">JCM 14718</strain>
    </source>
</reference>
<evidence type="ECO:0000313" key="3">
    <source>
        <dbReference type="Proteomes" id="UP001500618"/>
    </source>
</evidence>
<dbReference type="EMBL" id="BAAANY010000008">
    <property type="protein sequence ID" value="GAA1672250.1"/>
    <property type="molecule type" value="Genomic_DNA"/>
</dbReference>
<organism evidence="2 3">
    <name type="scientific">Fodinicola feengrottensis</name>
    <dbReference type="NCBI Taxonomy" id="435914"/>
    <lineage>
        <taxon>Bacteria</taxon>
        <taxon>Bacillati</taxon>
        <taxon>Actinomycetota</taxon>
        <taxon>Actinomycetes</taxon>
        <taxon>Mycobacteriales</taxon>
        <taxon>Fodinicola</taxon>
    </lineage>
</organism>
<keyword evidence="3" id="KW-1185">Reference proteome</keyword>
<evidence type="ECO:0000313" key="2">
    <source>
        <dbReference type="EMBL" id="GAA1672250.1"/>
    </source>
</evidence>
<keyword evidence="1" id="KW-1133">Transmembrane helix</keyword>
<protein>
    <submittedName>
        <fullName evidence="2">Uncharacterized protein</fullName>
    </submittedName>
</protein>
<evidence type="ECO:0000256" key="1">
    <source>
        <dbReference type="SAM" id="Phobius"/>
    </source>
</evidence>
<proteinExistence type="predicted"/>
<feature type="transmembrane region" description="Helical" evidence="1">
    <location>
        <begin position="36"/>
        <end position="55"/>
    </location>
</feature>
<gene>
    <name evidence="2" type="ORF">GCM10009765_22040</name>
</gene>
<dbReference type="Proteomes" id="UP001500618">
    <property type="component" value="Unassembled WGS sequence"/>
</dbReference>